<organism evidence="4 5">
    <name type="scientific">Blastomonas fulva</name>
    <dbReference type="NCBI Taxonomy" id="1550728"/>
    <lineage>
        <taxon>Bacteria</taxon>
        <taxon>Pseudomonadati</taxon>
        <taxon>Pseudomonadota</taxon>
        <taxon>Alphaproteobacteria</taxon>
        <taxon>Sphingomonadales</taxon>
        <taxon>Sphingomonadaceae</taxon>
        <taxon>Blastomonas</taxon>
    </lineage>
</organism>
<evidence type="ECO:0000256" key="1">
    <source>
        <dbReference type="ARBA" id="ARBA00006174"/>
    </source>
</evidence>
<dbReference type="Pfam" id="PF03972">
    <property type="entry name" value="MmgE_PrpD_N"/>
    <property type="match status" value="1"/>
</dbReference>
<dbReference type="InterPro" id="IPR036148">
    <property type="entry name" value="MmgE/PrpD_sf"/>
</dbReference>
<name>A0ABM6M5C6_9SPHN</name>
<reference evidence="4 5" key="1">
    <citation type="submission" date="2017-03" db="EMBL/GenBank/DDBJ databases">
        <title>Complete genome sequence of Blastomonas fulva degrading microcsystin LR.</title>
        <authorList>
            <person name="Lee H.-g."/>
            <person name="Jin L."/>
            <person name="oh H.-M."/>
        </authorList>
    </citation>
    <scope>NUCLEOTIDE SEQUENCE [LARGE SCALE GENOMIC DNA]</scope>
    <source>
        <strain evidence="4 5">T2</strain>
    </source>
</reference>
<dbReference type="InterPro" id="IPR045337">
    <property type="entry name" value="MmgE_PrpD_C"/>
</dbReference>
<sequence>MTAASLTQRLSAHLARSPNESDRMRARLHLLDWLACVAGARATPVAAVARTAEPDILTRAALLGNVLEMDDVHRAALLHPGPVIWPSALSAARQEKCGMDTALDGAVRGYEAMIAVGATFDAHHYAHFHPTSTAGGFGGAAAAASIFALDTEATGWALGNAASVTGGLWRMRHEDVMTKAMHAARAALEGLWLARLARAGLTGPVQALEGEQGLYAAMVEHPKAIELGPNWLIHAVSFKPWAACRHAHAAIDCAIELQAAGKLNLPVAVETYADAIRFCDRPHPVTELDAKFSIQHAVAVIADGRKAGPEDFTAQAIAALADKRAQVCVREAEEFTRVYPAHFGARVISDTAQMTLADTRGDPERPASPEMLGAKLRSLVQWGGLKPVEADRAREIALHGTSIGPLLALLEDWLA</sequence>
<evidence type="ECO:0000259" key="2">
    <source>
        <dbReference type="Pfam" id="PF03972"/>
    </source>
</evidence>
<keyword evidence="5" id="KW-1185">Reference proteome</keyword>
<dbReference type="Gene3D" id="1.10.4100.10">
    <property type="entry name" value="2-methylcitrate dehydratase PrpD"/>
    <property type="match status" value="1"/>
</dbReference>
<dbReference type="EMBL" id="CP020083">
    <property type="protein sequence ID" value="ASR51019.1"/>
    <property type="molecule type" value="Genomic_DNA"/>
</dbReference>
<dbReference type="PANTHER" id="PTHR16943">
    <property type="entry name" value="2-METHYLCITRATE DEHYDRATASE-RELATED"/>
    <property type="match status" value="1"/>
</dbReference>
<dbReference type="Proteomes" id="UP000258016">
    <property type="component" value="Chromosome"/>
</dbReference>
<evidence type="ECO:0000313" key="4">
    <source>
        <dbReference type="EMBL" id="ASR51019.1"/>
    </source>
</evidence>
<dbReference type="InterPro" id="IPR042188">
    <property type="entry name" value="MmgE/PrpD_sf_2"/>
</dbReference>
<proteinExistence type="inferred from homology"/>
<protein>
    <recommendedName>
        <fullName evidence="6">2-methylcitrate dehydratase</fullName>
    </recommendedName>
</protein>
<dbReference type="Gene3D" id="3.30.1330.120">
    <property type="entry name" value="2-methylcitrate dehydratase PrpD"/>
    <property type="match status" value="1"/>
</dbReference>
<dbReference type="PANTHER" id="PTHR16943:SF8">
    <property type="entry name" value="2-METHYLCITRATE DEHYDRATASE"/>
    <property type="match status" value="1"/>
</dbReference>
<accession>A0ABM6M5C6</accession>
<evidence type="ECO:0000313" key="5">
    <source>
        <dbReference type="Proteomes" id="UP000258016"/>
    </source>
</evidence>
<dbReference type="InterPro" id="IPR042183">
    <property type="entry name" value="MmgE/PrpD_sf_1"/>
</dbReference>
<feature type="domain" description="MmgE/PrpD C-terminal" evidence="3">
    <location>
        <begin position="241"/>
        <end position="394"/>
    </location>
</feature>
<dbReference type="SUPFAM" id="SSF103378">
    <property type="entry name" value="2-methylcitrate dehydratase PrpD"/>
    <property type="match status" value="1"/>
</dbReference>
<evidence type="ECO:0008006" key="6">
    <source>
        <dbReference type="Google" id="ProtNLM"/>
    </source>
</evidence>
<dbReference type="InterPro" id="IPR045336">
    <property type="entry name" value="MmgE_PrpD_N"/>
</dbReference>
<feature type="domain" description="MmgE/PrpD N-terminal" evidence="2">
    <location>
        <begin position="63"/>
        <end position="223"/>
    </location>
</feature>
<evidence type="ECO:0000259" key="3">
    <source>
        <dbReference type="Pfam" id="PF19305"/>
    </source>
</evidence>
<comment type="similarity">
    <text evidence="1">Belongs to the PrpD family.</text>
</comment>
<gene>
    <name evidence="4" type="ORF">B5J99_05665</name>
</gene>
<dbReference type="Pfam" id="PF19305">
    <property type="entry name" value="MmgE_PrpD_C"/>
    <property type="match status" value="1"/>
</dbReference>
<dbReference type="InterPro" id="IPR005656">
    <property type="entry name" value="MmgE_PrpD"/>
</dbReference>